<accession>A0A8T9QBZ4</accession>
<dbReference type="KEGG" id="hcu:MUN79_06905"/>
<name>A0A8T9QBZ4_9BACT</name>
<evidence type="ECO:0000313" key="2">
    <source>
        <dbReference type="Proteomes" id="UP000831796"/>
    </source>
</evidence>
<evidence type="ECO:0000313" key="1">
    <source>
        <dbReference type="EMBL" id="UOQ73648.1"/>
    </source>
</evidence>
<sequence length="165" mass="18425">MHADGRHVKLARKNQETAGALLIDDNTVLAVYNGETYLDADGGMTSREIAGPNAYLLDLNGREIGRSNFQGFQAEMGYGFIHQYLAQTRSHYLFDAGNKVLWVLSRDKPLAHRPVSVNRLRKFVAPQRPSEVRFHLASDLGSRLTLYVDTVGGAARYSLVTPKYE</sequence>
<proteinExistence type="predicted"/>
<dbReference type="EMBL" id="CP095046">
    <property type="protein sequence ID" value="UOQ73648.1"/>
    <property type="molecule type" value="Genomic_DNA"/>
</dbReference>
<protein>
    <submittedName>
        <fullName evidence="1">Uncharacterized protein</fullName>
    </submittedName>
</protein>
<dbReference type="RefSeq" id="WP_244676999.1">
    <property type="nucleotide sequence ID" value="NZ_CP095046.1"/>
</dbReference>
<keyword evidence="2" id="KW-1185">Reference proteome</keyword>
<reference evidence="1" key="1">
    <citation type="submission" date="2022-04" db="EMBL/GenBank/DDBJ databases">
        <title>Hymenobacter sp. isolated from the air.</title>
        <authorList>
            <person name="Won M."/>
            <person name="Lee C.-M."/>
            <person name="Woen H.-Y."/>
            <person name="Kwon S.-W."/>
        </authorList>
    </citation>
    <scope>NUCLEOTIDE SEQUENCE</scope>
    <source>
        <strain evidence="1">5116S-3</strain>
    </source>
</reference>
<gene>
    <name evidence="1" type="ORF">MUN79_06905</name>
</gene>
<dbReference type="AlphaFoldDB" id="A0A8T9QBZ4"/>
<organism evidence="1 2">
    <name type="scientific">Hymenobacter cellulosilyticus</name>
    <dbReference type="NCBI Taxonomy" id="2932248"/>
    <lineage>
        <taxon>Bacteria</taxon>
        <taxon>Pseudomonadati</taxon>
        <taxon>Bacteroidota</taxon>
        <taxon>Cytophagia</taxon>
        <taxon>Cytophagales</taxon>
        <taxon>Hymenobacteraceae</taxon>
        <taxon>Hymenobacter</taxon>
    </lineage>
</organism>
<dbReference type="Proteomes" id="UP000831796">
    <property type="component" value="Chromosome"/>
</dbReference>